<keyword evidence="3" id="KW-0804">Transcription</keyword>
<evidence type="ECO:0000256" key="1">
    <source>
        <dbReference type="ARBA" id="ARBA00023015"/>
    </source>
</evidence>
<keyword evidence="2 4" id="KW-0238">DNA-binding</keyword>
<dbReference type="InterPro" id="IPR009057">
    <property type="entry name" value="Homeodomain-like_sf"/>
</dbReference>
<dbReference type="PANTHER" id="PTHR30055">
    <property type="entry name" value="HTH-TYPE TRANSCRIPTIONAL REGULATOR RUTR"/>
    <property type="match status" value="1"/>
</dbReference>
<protein>
    <recommendedName>
        <fullName evidence="5">HTH tetR-type domain-containing protein</fullName>
    </recommendedName>
</protein>
<dbReference type="AlphaFoldDB" id="A0A5P9QHJ2"/>
<keyword evidence="7" id="KW-1185">Reference proteome</keyword>
<dbReference type="PROSITE" id="PS50977">
    <property type="entry name" value="HTH_TETR_2"/>
    <property type="match status" value="1"/>
</dbReference>
<evidence type="ECO:0000313" key="6">
    <source>
        <dbReference type="EMBL" id="QFU99935.1"/>
    </source>
</evidence>
<dbReference type="Proteomes" id="UP000326702">
    <property type="component" value="Chromosome"/>
</dbReference>
<evidence type="ECO:0000259" key="5">
    <source>
        <dbReference type="PROSITE" id="PS50977"/>
    </source>
</evidence>
<sequence length="233" mass="24994">MLGRMTMLAPDDARPAPDLRTRKREATREALATAAFALATEHGLDGFTIDDVARRADVSRRTFFNHFVSKEEAVTAVVRLRVAGLLDEVERRIAAKSADPRPDARQHREVGEAIMADAVHTLLAADSVATFRSLIALTEASPELVPHLAGIEHEAGDRVVELMRGQDESVPPVHAVYAFAIPGAVMATVGAVYSRRLHVREVDGDAPGALALDDVIAELVHLIPAGDDCTGAT</sequence>
<dbReference type="PRINTS" id="PR00455">
    <property type="entry name" value="HTHTETR"/>
</dbReference>
<dbReference type="InterPro" id="IPR050109">
    <property type="entry name" value="HTH-type_TetR-like_transc_reg"/>
</dbReference>
<dbReference type="GO" id="GO:0003700">
    <property type="term" value="F:DNA-binding transcription factor activity"/>
    <property type="evidence" value="ECO:0007669"/>
    <property type="project" value="TreeGrafter"/>
</dbReference>
<dbReference type="PROSITE" id="PS01081">
    <property type="entry name" value="HTH_TETR_1"/>
    <property type="match status" value="1"/>
</dbReference>
<dbReference type="InterPro" id="IPR001647">
    <property type="entry name" value="HTH_TetR"/>
</dbReference>
<accession>A0A5P9QHJ2</accession>
<dbReference type="Gene3D" id="1.10.357.10">
    <property type="entry name" value="Tetracycline Repressor, domain 2"/>
    <property type="match status" value="1"/>
</dbReference>
<dbReference type="PANTHER" id="PTHR30055:SF234">
    <property type="entry name" value="HTH-TYPE TRANSCRIPTIONAL REGULATOR BETI"/>
    <property type="match status" value="1"/>
</dbReference>
<gene>
    <name evidence="6" type="ORF">KDY119_03471</name>
</gene>
<dbReference type="KEGG" id="lxl:KDY119_03471"/>
<evidence type="ECO:0000256" key="2">
    <source>
        <dbReference type="ARBA" id="ARBA00023125"/>
    </source>
</evidence>
<feature type="DNA-binding region" description="H-T-H motif" evidence="4">
    <location>
        <begin position="48"/>
        <end position="67"/>
    </location>
</feature>
<evidence type="ECO:0000313" key="7">
    <source>
        <dbReference type="Proteomes" id="UP000326702"/>
    </source>
</evidence>
<proteinExistence type="predicted"/>
<dbReference type="SUPFAM" id="SSF46689">
    <property type="entry name" value="Homeodomain-like"/>
    <property type="match status" value="1"/>
</dbReference>
<dbReference type="InterPro" id="IPR023772">
    <property type="entry name" value="DNA-bd_HTH_TetR-type_CS"/>
</dbReference>
<evidence type="ECO:0000256" key="4">
    <source>
        <dbReference type="PROSITE-ProRule" id="PRU00335"/>
    </source>
</evidence>
<dbReference type="Pfam" id="PF00440">
    <property type="entry name" value="TetR_N"/>
    <property type="match status" value="1"/>
</dbReference>
<organism evidence="6 7">
    <name type="scientific">Luteimicrobium xylanilyticum</name>
    <dbReference type="NCBI Taxonomy" id="1133546"/>
    <lineage>
        <taxon>Bacteria</taxon>
        <taxon>Bacillati</taxon>
        <taxon>Actinomycetota</taxon>
        <taxon>Actinomycetes</taxon>
        <taxon>Micrococcales</taxon>
        <taxon>Luteimicrobium</taxon>
    </lineage>
</organism>
<reference evidence="6 7" key="1">
    <citation type="submission" date="2019-10" db="EMBL/GenBank/DDBJ databases">
        <title>Genome sequence of Luteimicrobium xylanilyticum HY-24.</title>
        <authorList>
            <person name="Kim D.Y."/>
            <person name="Park H.-Y."/>
        </authorList>
    </citation>
    <scope>NUCLEOTIDE SEQUENCE [LARGE SCALE GENOMIC DNA]</scope>
    <source>
        <strain evidence="6 7">HY-24</strain>
    </source>
</reference>
<keyword evidence="1" id="KW-0805">Transcription regulation</keyword>
<dbReference type="GO" id="GO:0000976">
    <property type="term" value="F:transcription cis-regulatory region binding"/>
    <property type="evidence" value="ECO:0007669"/>
    <property type="project" value="TreeGrafter"/>
</dbReference>
<dbReference type="EMBL" id="CP045529">
    <property type="protein sequence ID" value="QFU99935.1"/>
    <property type="molecule type" value="Genomic_DNA"/>
</dbReference>
<name>A0A5P9QHJ2_9MICO</name>
<feature type="domain" description="HTH tetR-type" evidence="5">
    <location>
        <begin position="25"/>
        <end position="85"/>
    </location>
</feature>
<evidence type="ECO:0000256" key="3">
    <source>
        <dbReference type="ARBA" id="ARBA00023163"/>
    </source>
</evidence>